<proteinExistence type="predicted"/>
<reference evidence="1" key="1">
    <citation type="submission" date="2021-05" db="EMBL/GenBank/DDBJ databases">
        <authorList>
            <person name="Alioto T."/>
            <person name="Alioto T."/>
            <person name="Gomez Garrido J."/>
        </authorList>
    </citation>
    <scope>NUCLEOTIDE SEQUENCE</scope>
</reference>
<dbReference type="EMBL" id="HBUE01317494">
    <property type="protein sequence ID" value="CAG6586363.1"/>
    <property type="molecule type" value="Transcribed_RNA"/>
</dbReference>
<dbReference type="AlphaFoldDB" id="A0A8D8KA17"/>
<organism evidence="1">
    <name type="scientific">Culex pipiens</name>
    <name type="common">House mosquito</name>
    <dbReference type="NCBI Taxonomy" id="7175"/>
    <lineage>
        <taxon>Eukaryota</taxon>
        <taxon>Metazoa</taxon>
        <taxon>Ecdysozoa</taxon>
        <taxon>Arthropoda</taxon>
        <taxon>Hexapoda</taxon>
        <taxon>Insecta</taxon>
        <taxon>Pterygota</taxon>
        <taxon>Neoptera</taxon>
        <taxon>Endopterygota</taxon>
        <taxon>Diptera</taxon>
        <taxon>Nematocera</taxon>
        <taxon>Culicoidea</taxon>
        <taxon>Culicidae</taxon>
        <taxon>Culicinae</taxon>
        <taxon>Culicini</taxon>
        <taxon>Culex</taxon>
        <taxon>Culex</taxon>
    </lineage>
</organism>
<protein>
    <submittedName>
        <fullName evidence="1">(northern house mosquito) hypothetical protein</fullName>
    </submittedName>
</protein>
<name>A0A8D8KA17_CULPI</name>
<evidence type="ECO:0000313" key="1">
    <source>
        <dbReference type="EMBL" id="CAG6586363.1"/>
    </source>
</evidence>
<accession>A0A8D8KA17</accession>
<sequence>MSGVGCFGGRCSLQRSETMFSITSDRFGTWPRPIPRSCYMKISFRTCAASGTSECASSPSSIPGQTGGEKEKLSRKWRSLTSRYRFPCGKDLIKVGSAFLVLLQLRPLPVVIREELW</sequence>
<dbReference type="EMBL" id="HBUE01211079">
    <property type="protein sequence ID" value="CAG6534445.1"/>
    <property type="molecule type" value="Transcribed_RNA"/>
</dbReference>